<dbReference type="OrthoDB" id="1577640at2759"/>
<accession>A0A4Y9ZWH9</accession>
<protein>
    <submittedName>
        <fullName evidence="1">Uncharacterized protein</fullName>
    </submittedName>
</protein>
<evidence type="ECO:0000313" key="2">
    <source>
        <dbReference type="Proteomes" id="UP000298061"/>
    </source>
</evidence>
<keyword evidence="2" id="KW-1185">Reference proteome</keyword>
<evidence type="ECO:0000313" key="1">
    <source>
        <dbReference type="EMBL" id="TFY77848.1"/>
    </source>
</evidence>
<comment type="caution">
    <text evidence="1">The sequence shown here is derived from an EMBL/GenBank/DDBJ whole genome shotgun (WGS) entry which is preliminary data.</text>
</comment>
<dbReference type="EMBL" id="SFCI01000808">
    <property type="protein sequence ID" value="TFY77848.1"/>
    <property type="molecule type" value="Genomic_DNA"/>
</dbReference>
<gene>
    <name evidence="1" type="ORF">EWM64_g6163</name>
</gene>
<dbReference type="Proteomes" id="UP000298061">
    <property type="component" value="Unassembled WGS sequence"/>
</dbReference>
<dbReference type="AlphaFoldDB" id="A0A4Y9ZWH9"/>
<sequence length="96" mass="10009">MSVDDAQDQRLASLSSAVEFSRNNNLLGIFGDARQLVTVPSLVRGVRDAGLLVGASGTPADIAALTPSNLSEGVSVDALHQDGIMAFHDHAAPLWI</sequence>
<proteinExistence type="predicted"/>
<reference evidence="1 2" key="1">
    <citation type="submission" date="2019-02" db="EMBL/GenBank/DDBJ databases">
        <title>Genome sequencing of the rare red list fungi Hericium alpestre (H. flagellum).</title>
        <authorList>
            <person name="Buettner E."/>
            <person name="Kellner H."/>
        </authorList>
    </citation>
    <scope>NUCLEOTIDE SEQUENCE [LARGE SCALE GENOMIC DNA]</scope>
    <source>
        <strain evidence="1 2">DSM 108284</strain>
    </source>
</reference>
<dbReference type="STRING" id="135208.A0A4Y9ZWH9"/>
<organism evidence="1 2">
    <name type="scientific">Hericium alpestre</name>
    <dbReference type="NCBI Taxonomy" id="135208"/>
    <lineage>
        <taxon>Eukaryota</taxon>
        <taxon>Fungi</taxon>
        <taxon>Dikarya</taxon>
        <taxon>Basidiomycota</taxon>
        <taxon>Agaricomycotina</taxon>
        <taxon>Agaricomycetes</taxon>
        <taxon>Russulales</taxon>
        <taxon>Hericiaceae</taxon>
        <taxon>Hericium</taxon>
    </lineage>
</organism>
<name>A0A4Y9ZWH9_9AGAM</name>